<organism evidence="2">
    <name type="scientific">Skeletonema marinoi</name>
    <dbReference type="NCBI Taxonomy" id="267567"/>
    <lineage>
        <taxon>Eukaryota</taxon>
        <taxon>Sar</taxon>
        <taxon>Stramenopiles</taxon>
        <taxon>Ochrophyta</taxon>
        <taxon>Bacillariophyta</taxon>
        <taxon>Coscinodiscophyceae</taxon>
        <taxon>Thalassiosirophycidae</taxon>
        <taxon>Thalassiosirales</taxon>
        <taxon>Skeletonemataceae</taxon>
        <taxon>Skeletonema</taxon>
        <taxon>Skeletonema marinoi-dohrnii complex</taxon>
    </lineage>
</organism>
<evidence type="ECO:0000256" key="1">
    <source>
        <dbReference type="SAM" id="MobiDB-lite"/>
    </source>
</evidence>
<sequence length="154" mass="16132">MIFVHKKNPPHSTLTSHLGSSRGSVDSPILGVNLALIDNTARMTGATIKTRMHAMPAPTVLLETTLLLNVLSENHQGTAAKSTSSHDAVESSIIELGFIGCIAEGKAGATSYTEAASTTDVSIGAVATTYSISVCKRLFTHGSIIRILLLIFLG</sequence>
<evidence type="ECO:0000313" key="2">
    <source>
        <dbReference type="EMBL" id="CAD9584401.1"/>
    </source>
</evidence>
<gene>
    <name evidence="2" type="ORF">SMAR0320_LOCUS4592</name>
</gene>
<protein>
    <submittedName>
        <fullName evidence="2">Uncharacterized protein</fullName>
    </submittedName>
</protein>
<name>A0A7S2KRP4_9STRA</name>
<dbReference type="EMBL" id="HBGZ01006520">
    <property type="protein sequence ID" value="CAD9584401.1"/>
    <property type="molecule type" value="Transcribed_RNA"/>
</dbReference>
<accession>A0A7S2KRP4</accession>
<dbReference type="AlphaFoldDB" id="A0A7S2KRP4"/>
<proteinExistence type="predicted"/>
<feature type="region of interest" description="Disordered" evidence="1">
    <location>
        <begin position="1"/>
        <end position="22"/>
    </location>
</feature>
<feature type="compositionally biased region" description="Polar residues" evidence="1">
    <location>
        <begin position="10"/>
        <end position="22"/>
    </location>
</feature>
<reference evidence="2" key="1">
    <citation type="submission" date="2021-01" db="EMBL/GenBank/DDBJ databases">
        <authorList>
            <person name="Corre E."/>
            <person name="Pelletier E."/>
            <person name="Niang G."/>
            <person name="Scheremetjew M."/>
            <person name="Finn R."/>
            <person name="Kale V."/>
            <person name="Holt S."/>
            <person name="Cochrane G."/>
            <person name="Meng A."/>
            <person name="Brown T."/>
            <person name="Cohen L."/>
        </authorList>
    </citation>
    <scope>NUCLEOTIDE SEQUENCE</scope>
    <source>
        <strain evidence="2">SM1012Den-03</strain>
    </source>
</reference>